<dbReference type="Proteomes" id="UP001164746">
    <property type="component" value="Chromosome 10"/>
</dbReference>
<evidence type="ECO:0000313" key="1">
    <source>
        <dbReference type="EMBL" id="WAR16247.1"/>
    </source>
</evidence>
<accession>A0ABY7F3P7</accession>
<evidence type="ECO:0000313" key="2">
    <source>
        <dbReference type="Proteomes" id="UP001164746"/>
    </source>
</evidence>
<sequence length="158" mass="18601">MSKTNLKFRTYKAVFPTALPFRRKGKQDRPNHFSVKLYVPAFKKKKTLLDPKRALYWYLQQTGQFINNIGKSEFNPFIAINRLHRNVPKLIISKWIVIQIAYESDSTLDKVIWDLLVSYTKRHLCSLLSVLEAADGSRETTFVRFHLRNIESSVYTYI</sequence>
<proteinExistence type="predicted"/>
<gene>
    <name evidence="1" type="ORF">MAR_030841</name>
</gene>
<protein>
    <submittedName>
        <fullName evidence="1">Uncharacterized protein</fullName>
    </submittedName>
</protein>
<name>A0ABY7F3P7_MYAAR</name>
<organism evidence="1 2">
    <name type="scientific">Mya arenaria</name>
    <name type="common">Soft-shell clam</name>
    <dbReference type="NCBI Taxonomy" id="6604"/>
    <lineage>
        <taxon>Eukaryota</taxon>
        <taxon>Metazoa</taxon>
        <taxon>Spiralia</taxon>
        <taxon>Lophotrochozoa</taxon>
        <taxon>Mollusca</taxon>
        <taxon>Bivalvia</taxon>
        <taxon>Autobranchia</taxon>
        <taxon>Heteroconchia</taxon>
        <taxon>Euheterodonta</taxon>
        <taxon>Imparidentia</taxon>
        <taxon>Neoheterodontei</taxon>
        <taxon>Myida</taxon>
        <taxon>Myoidea</taxon>
        <taxon>Myidae</taxon>
        <taxon>Mya</taxon>
    </lineage>
</organism>
<reference evidence="1" key="1">
    <citation type="submission" date="2022-11" db="EMBL/GenBank/DDBJ databases">
        <title>Centuries of genome instability and evolution in soft-shell clam transmissible cancer (bioRxiv).</title>
        <authorList>
            <person name="Hart S.F.M."/>
            <person name="Yonemitsu M.A."/>
            <person name="Giersch R.M."/>
            <person name="Beal B.F."/>
            <person name="Arriagada G."/>
            <person name="Davis B.W."/>
            <person name="Ostrander E.A."/>
            <person name="Goff S.P."/>
            <person name="Metzger M.J."/>
        </authorList>
    </citation>
    <scope>NUCLEOTIDE SEQUENCE</scope>
    <source>
        <strain evidence="1">MELC-2E11</strain>
        <tissue evidence="1">Siphon/mantle</tissue>
    </source>
</reference>
<dbReference type="EMBL" id="CP111021">
    <property type="protein sequence ID" value="WAR16247.1"/>
    <property type="molecule type" value="Genomic_DNA"/>
</dbReference>
<keyword evidence="2" id="KW-1185">Reference proteome</keyword>